<feature type="region of interest" description="Disordered" evidence="8">
    <location>
        <begin position="334"/>
        <end position="353"/>
    </location>
</feature>
<keyword evidence="2 7" id="KW-0812">Transmembrane</keyword>
<dbReference type="RefSeq" id="WP_302721938.1">
    <property type="nucleotide sequence ID" value="NZ_JAULRU010000418.1"/>
</dbReference>
<evidence type="ECO:0000256" key="6">
    <source>
        <dbReference type="ARBA" id="ARBA00023316"/>
    </source>
</evidence>
<dbReference type="EC" id="4.2.2.29" evidence="7"/>
<comment type="similarity">
    <text evidence="7">Belongs to the transglycosylase MltG family.</text>
</comment>
<organism evidence="9 10">
    <name type="scientific">Gilvimarinus gilvus</name>
    <dbReference type="NCBI Taxonomy" id="3058038"/>
    <lineage>
        <taxon>Bacteria</taxon>
        <taxon>Pseudomonadati</taxon>
        <taxon>Pseudomonadota</taxon>
        <taxon>Gammaproteobacteria</taxon>
        <taxon>Cellvibrionales</taxon>
        <taxon>Cellvibrionaceae</taxon>
        <taxon>Gilvimarinus</taxon>
    </lineage>
</organism>
<comment type="caution">
    <text evidence="9">The sequence shown here is derived from an EMBL/GenBank/DDBJ whole genome shotgun (WGS) entry which is preliminary data.</text>
</comment>
<evidence type="ECO:0000256" key="1">
    <source>
        <dbReference type="ARBA" id="ARBA00022475"/>
    </source>
</evidence>
<dbReference type="Gene3D" id="3.30.160.60">
    <property type="entry name" value="Classic Zinc Finger"/>
    <property type="match status" value="1"/>
</dbReference>
<accession>A0ABU4RWT0</accession>
<evidence type="ECO:0000256" key="4">
    <source>
        <dbReference type="ARBA" id="ARBA00023136"/>
    </source>
</evidence>
<dbReference type="CDD" id="cd08010">
    <property type="entry name" value="MltG_like"/>
    <property type="match status" value="1"/>
</dbReference>
<dbReference type="PANTHER" id="PTHR30518:SF2">
    <property type="entry name" value="ENDOLYTIC MUREIN TRANSGLYCOSYLASE"/>
    <property type="match status" value="1"/>
</dbReference>
<keyword evidence="10" id="KW-1185">Reference proteome</keyword>
<keyword evidence="7" id="KW-0997">Cell inner membrane</keyword>
<evidence type="ECO:0000313" key="9">
    <source>
        <dbReference type="EMBL" id="MDX6849355.1"/>
    </source>
</evidence>
<evidence type="ECO:0000256" key="5">
    <source>
        <dbReference type="ARBA" id="ARBA00023239"/>
    </source>
</evidence>
<comment type="catalytic activity">
    <reaction evidence="7">
        <text>a peptidoglycan chain = a peptidoglycan chain with N-acetyl-1,6-anhydromuramyl-[peptide] at the reducing end + a peptidoglycan chain with N-acetylglucosamine at the non-reducing end.</text>
        <dbReference type="EC" id="4.2.2.29"/>
    </reaction>
</comment>
<proteinExistence type="inferred from homology"/>
<dbReference type="Gene3D" id="3.30.1490.480">
    <property type="entry name" value="Endolytic murein transglycosylase"/>
    <property type="match status" value="1"/>
</dbReference>
<keyword evidence="1 7" id="KW-1003">Cell membrane</keyword>
<dbReference type="PANTHER" id="PTHR30518">
    <property type="entry name" value="ENDOLYTIC MUREIN TRANSGLYCOSYLASE"/>
    <property type="match status" value="1"/>
</dbReference>
<reference evidence="9 10" key="1">
    <citation type="submission" date="2023-11" db="EMBL/GenBank/DDBJ databases">
        <title>Gilvimarinus fulvus sp. nov., isolated from the surface of Kelp.</title>
        <authorList>
            <person name="Sun Y.Y."/>
            <person name="Gong Y."/>
            <person name="Du Z.J."/>
        </authorList>
    </citation>
    <scope>NUCLEOTIDE SEQUENCE [LARGE SCALE GENOMIC DNA]</scope>
    <source>
        <strain evidence="9 10">SDUM040013</strain>
    </source>
</reference>
<keyword evidence="4 7" id="KW-0472">Membrane</keyword>
<evidence type="ECO:0000313" key="10">
    <source>
        <dbReference type="Proteomes" id="UP001273505"/>
    </source>
</evidence>
<keyword evidence="3 7" id="KW-1133">Transmembrane helix</keyword>
<evidence type="ECO:0000256" key="3">
    <source>
        <dbReference type="ARBA" id="ARBA00022989"/>
    </source>
</evidence>
<dbReference type="Pfam" id="PF02618">
    <property type="entry name" value="YceG"/>
    <property type="match status" value="1"/>
</dbReference>
<evidence type="ECO:0000256" key="2">
    <source>
        <dbReference type="ARBA" id="ARBA00022692"/>
    </source>
</evidence>
<dbReference type="HAMAP" id="MF_02065">
    <property type="entry name" value="MltG"/>
    <property type="match status" value="1"/>
</dbReference>
<keyword evidence="6 7" id="KW-0961">Cell wall biogenesis/degradation</keyword>
<feature type="site" description="Important for catalytic activity" evidence="7">
    <location>
        <position position="222"/>
    </location>
</feature>
<dbReference type="NCBIfam" id="TIGR00247">
    <property type="entry name" value="endolytic transglycosylase MltG"/>
    <property type="match status" value="1"/>
</dbReference>
<comment type="function">
    <text evidence="7">Functions as a peptidoglycan terminase that cleaves nascent peptidoglycan strands endolytically to terminate their elongation.</text>
</comment>
<dbReference type="InterPro" id="IPR003770">
    <property type="entry name" value="MLTG-like"/>
</dbReference>
<dbReference type="Proteomes" id="UP001273505">
    <property type="component" value="Unassembled WGS sequence"/>
</dbReference>
<evidence type="ECO:0000256" key="8">
    <source>
        <dbReference type="SAM" id="MobiDB-lite"/>
    </source>
</evidence>
<sequence>MGRVALSLLRKFLLLGALAGAAAAFGAYQYFTQWFHAPMAIGPSELTYELKRGGSLSGAVTDLSAKQVLSHPRILLYVAKVTGRSAVKAGEYKIVSGTTPAQLLELLHRGDVVEHSITLIEGWTFAQAIAALSEAPKLKPLLQGEDLNTQLSMLDLPIEHPEGWFFPDTYYYTAGTTDIEILHRAYRKMRDTLDELWQARALSLPYDSPYEALIMASIVERETGAAWERQKIAGVFVRRLNQGMRLQTDPTVIYGMGARYQGRISRADLRRPTPYNTYVIDGLPPTPIALPGREAIFASLHPEQGSEVYFVARGDGTHSFSTTLEEHNAAVRRYQLQRSSDYRSTPPPERSTQ</sequence>
<evidence type="ECO:0000256" key="7">
    <source>
        <dbReference type="HAMAP-Rule" id="MF_02065"/>
    </source>
</evidence>
<protein>
    <recommendedName>
        <fullName evidence="7">Endolytic murein transglycosylase</fullName>
        <ecNumber evidence="7">4.2.2.29</ecNumber>
    </recommendedName>
    <alternativeName>
        <fullName evidence="7">Peptidoglycan lytic transglycosylase</fullName>
    </alternativeName>
    <alternativeName>
        <fullName evidence="7">Peptidoglycan polymerization terminase</fullName>
    </alternativeName>
</protein>
<keyword evidence="5 7" id="KW-0456">Lyase</keyword>
<dbReference type="EMBL" id="JAXAFO010000011">
    <property type="protein sequence ID" value="MDX6849355.1"/>
    <property type="molecule type" value="Genomic_DNA"/>
</dbReference>
<gene>
    <name evidence="7 9" type="primary">mltG</name>
    <name evidence="9" type="ORF">SCD92_08285</name>
</gene>
<name>A0ABU4RWT0_9GAMM</name>